<dbReference type="InterPro" id="IPR011059">
    <property type="entry name" value="Metal-dep_hydrolase_composite"/>
</dbReference>
<dbReference type="GO" id="GO:0006221">
    <property type="term" value="P:pyrimidine nucleotide biosynthetic process"/>
    <property type="evidence" value="ECO:0007669"/>
    <property type="project" value="UniProtKB-KW"/>
</dbReference>
<dbReference type="InterPro" id="IPR032466">
    <property type="entry name" value="Metal_Hydrolase"/>
</dbReference>
<dbReference type="SUPFAM" id="SSF51556">
    <property type="entry name" value="Metallo-dependent hydrolases"/>
    <property type="match status" value="1"/>
</dbReference>
<dbReference type="CDD" id="cd01317">
    <property type="entry name" value="DHOase_IIa"/>
    <property type="match status" value="1"/>
</dbReference>
<dbReference type="GO" id="GO:0046872">
    <property type="term" value="F:metal ion binding"/>
    <property type="evidence" value="ECO:0007669"/>
    <property type="project" value="InterPro"/>
</dbReference>
<dbReference type="GO" id="GO:0004038">
    <property type="term" value="F:allantoinase activity"/>
    <property type="evidence" value="ECO:0007669"/>
    <property type="project" value="TreeGrafter"/>
</dbReference>
<sequence length="420" mass="44360">MKSELLRQVRVLDPVSGTDRAADVCITDGTIAAIAPEICDLPADAEIIDGTGLVLAPGLSDPYSHSGEPGREDRETLVTLIDAAAAGGFTRIAILPDTEPPTDNPASAVWLQKHVAALPNRHTTCKFWGALTVGGNGDRMTELSELSAAGVVGFADGRPLEHLGLVRRLLEYVQPFGKPVALVPTNLQLRGGGVIREGVLSLRAGLPGDPAMSEAAGLAALLEAIAAIGTPVHLMRISTARGVELIADAKTRGVPVTASTSWMYLLANATAAIANYETNWRLEPPLGTENDRLALARGIKQGILDAIAIDHAPYTYEEKAVAFADAPPGAIGLELALPLLWHTFVETGEWTALELWSALSTNPSRCLGLVPARCAEGSPAELILFDPRVPWTVAPRTLVSASCNTPWLGSQLSGKVLRVW</sequence>
<dbReference type="GO" id="GO:0004151">
    <property type="term" value="F:dihydroorotase activity"/>
    <property type="evidence" value="ECO:0007669"/>
    <property type="project" value="UniProtKB-EC"/>
</dbReference>
<reference evidence="4 5" key="1">
    <citation type="submission" date="2013-05" db="EMBL/GenBank/DDBJ databases">
        <title>Draft genome sequence of Rubidibacter lacunae KORDI 51-2.</title>
        <authorList>
            <person name="Choi D.H."/>
            <person name="Noh J.H."/>
            <person name="Kwon K.-K."/>
            <person name="Lee J.-H."/>
            <person name="Ryu J.-Y."/>
        </authorList>
    </citation>
    <scope>NUCLEOTIDE SEQUENCE [LARGE SCALE GENOMIC DNA]</scope>
    <source>
        <strain evidence="4 5">KORDI 51-2</strain>
    </source>
</reference>
<dbReference type="Pfam" id="PF01979">
    <property type="entry name" value="Amidohydro_1"/>
    <property type="match status" value="1"/>
</dbReference>
<dbReference type="InterPro" id="IPR006680">
    <property type="entry name" value="Amidohydro-rel"/>
</dbReference>
<comment type="caution">
    <text evidence="4">The sequence shown here is derived from an EMBL/GenBank/DDBJ whole genome shotgun (WGS) entry which is preliminary data.</text>
</comment>
<accession>U5DQD4</accession>
<dbReference type="Gene3D" id="3.20.20.140">
    <property type="entry name" value="Metal-dependent hydrolases"/>
    <property type="match status" value="1"/>
</dbReference>
<dbReference type="AlphaFoldDB" id="U5DQD4"/>
<keyword evidence="4" id="KW-0378">Hydrolase</keyword>
<evidence type="ECO:0000259" key="3">
    <source>
        <dbReference type="Pfam" id="PF12890"/>
    </source>
</evidence>
<evidence type="ECO:0000313" key="4">
    <source>
        <dbReference type="EMBL" id="ERN41900.1"/>
    </source>
</evidence>
<dbReference type="PANTHER" id="PTHR43668">
    <property type="entry name" value="ALLANTOINASE"/>
    <property type="match status" value="1"/>
</dbReference>
<gene>
    <name evidence="4" type="ORF">KR51_00014320</name>
</gene>
<organism evidence="4 5">
    <name type="scientific">Rubidibacter lacunae KORDI 51-2</name>
    <dbReference type="NCBI Taxonomy" id="582515"/>
    <lineage>
        <taxon>Bacteria</taxon>
        <taxon>Bacillati</taxon>
        <taxon>Cyanobacteriota</taxon>
        <taxon>Cyanophyceae</taxon>
        <taxon>Oscillatoriophycideae</taxon>
        <taxon>Chroococcales</taxon>
        <taxon>Aphanothecaceae</taxon>
        <taxon>Rubidibacter</taxon>
    </lineage>
</organism>
<dbReference type="eggNOG" id="COG0044">
    <property type="taxonomic scope" value="Bacteria"/>
</dbReference>
<dbReference type="InterPro" id="IPR004722">
    <property type="entry name" value="DHOase"/>
</dbReference>
<dbReference type="STRING" id="582515.KR51_00014320"/>
<dbReference type="PATRIC" id="fig|582515.4.peg.1615"/>
<dbReference type="NCBIfam" id="NF005614">
    <property type="entry name" value="PRK07369.1"/>
    <property type="match status" value="1"/>
</dbReference>
<proteinExistence type="predicted"/>
<dbReference type="RefSeq" id="WP_022606029.1">
    <property type="nucleotide sequence ID" value="NZ_ASSJ01000036.1"/>
</dbReference>
<dbReference type="Pfam" id="PF12890">
    <property type="entry name" value="DHOase"/>
    <property type="match status" value="1"/>
</dbReference>
<dbReference type="InterPro" id="IPR024403">
    <property type="entry name" value="DHOase_cat"/>
</dbReference>
<dbReference type="NCBIfam" id="TIGR00857">
    <property type="entry name" value="pyrC_multi"/>
    <property type="match status" value="1"/>
</dbReference>
<feature type="domain" description="Dihydroorotase catalytic" evidence="3">
    <location>
        <begin position="53"/>
        <end position="158"/>
    </location>
</feature>
<evidence type="ECO:0000313" key="5">
    <source>
        <dbReference type="Proteomes" id="UP000016960"/>
    </source>
</evidence>
<keyword evidence="1" id="KW-0665">Pyrimidine biosynthesis</keyword>
<dbReference type="PANTHER" id="PTHR43668:SF2">
    <property type="entry name" value="ALLANTOINASE"/>
    <property type="match status" value="1"/>
</dbReference>
<dbReference type="Proteomes" id="UP000016960">
    <property type="component" value="Unassembled WGS sequence"/>
</dbReference>
<dbReference type="OrthoDB" id="9765462at2"/>
<feature type="domain" description="Amidohydrolase-related" evidence="2">
    <location>
        <begin position="246"/>
        <end position="419"/>
    </location>
</feature>
<dbReference type="InterPro" id="IPR050138">
    <property type="entry name" value="DHOase/Allantoinase_Hydrolase"/>
</dbReference>
<dbReference type="InParanoid" id="U5DQD4"/>
<protein>
    <submittedName>
        <fullName evidence="4">Dihydroorotase, multifunctional complex type</fullName>
        <ecNumber evidence="4">3.5.2.3</ecNumber>
    </submittedName>
</protein>
<keyword evidence="5" id="KW-1185">Reference proteome</keyword>
<evidence type="ECO:0000259" key="2">
    <source>
        <dbReference type="Pfam" id="PF01979"/>
    </source>
</evidence>
<dbReference type="Gene3D" id="2.30.40.10">
    <property type="entry name" value="Urease, subunit C, domain 1"/>
    <property type="match status" value="1"/>
</dbReference>
<dbReference type="GO" id="GO:0005737">
    <property type="term" value="C:cytoplasm"/>
    <property type="evidence" value="ECO:0007669"/>
    <property type="project" value="TreeGrafter"/>
</dbReference>
<dbReference type="SUPFAM" id="SSF51338">
    <property type="entry name" value="Composite domain of metallo-dependent hydrolases"/>
    <property type="match status" value="1"/>
</dbReference>
<dbReference type="FunCoup" id="U5DQD4">
    <property type="interactions" value="281"/>
</dbReference>
<dbReference type="EC" id="3.5.2.3" evidence="4"/>
<dbReference type="GO" id="GO:0006145">
    <property type="term" value="P:purine nucleobase catabolic process"/>
    <property type="evidence" value="ECO:0007669"/>
    <property type="project" value="TreeGrafter"/>
</dbReference>
<dbReference type="EMBL" id="ASSJ01000036">
    <property type="protein sequence ID" value="ERN41900.1"/>
    <property type="molecule type" value="Genomic_DNA"/>
</dbReference>
<evidence type="ECO:0000256" key="1">
    <source>
        <dbReference type="ARBA" id="ARBA00022975"/>
    </source>
</evidence>
<name>U5DQD4_9CHRO</name>